<dbReference type="AlphaFoldDB" id="A0A6N9YK15"/>
<comment type="caution">
    <text evidence="2">The sequence shown here is derived from an EMBL/GenBank/DDBJ whole genome shotgun (WGS) entry which is preliminary data.</text>
</comment>
<dbReference type="SUPFAM" id="SSF51604">
    <property type="entry name" value="Enolase C-terminal domain-like"/>
    <property type="match status" value="1"/>
</dbReference>
<dbReference type="SUPFAM" id="SSF54826">
    <property type="entry name" value="Enolase N-terminal domain-like"/>
    <property type="match status" value="1"/>
</dbReference>
<dbReference type="InterPro" id="IPR034593">
    <property type="entry name" value="DgoD-like"/>
</dbReference>
<reference evidence="2 3" key="1">
    <citation type="submission" date="2020-02" db="EMBL/GenBank/DDBJ databases">
        <authorList>
            <person name="Li X.-J."/>
            <person name="Feng X.-M."/>
        </authorList>
    </citation>
    <scope>NUCLEOTIDE SEQUENCE [LARGE SCALE GENOMIC DNA]</scope>
    <source>
        <strain evidence="2 3">CGMCC 4.7225</strain>
    </source>
</reference>
<dbReference type="InterPro" id="IPR029017">
    <property type="entry name" value="Enolase-like_N"/>
</dbReference>
<gene>
    <name evidence="2" type="ORF">G1H11_08560</name>
</gene>
<feature type="domain" description="Mandelate racemase/muconate lactonizing enzyme C-terminal" evidence="1">
    <location>
        <begin position="149"/>
        <end position="245"/>
    </location>
</feature>
<evidence type="ECO:0000313" key="2">
    <source>
        <dbReference type="EMBL" id="NED95366.1"/>
    </source>
</evidence>
<proteinExistence type="predicted"/>
<keyword evidence="3" id="KW-1185">Reference proteome</keyword>
<dbReference type="InterPro" id="IPR029065">
    <property type="entry name" value="Enolase_C-like"/>
</dbReference>
<dbReference type="Proteomes" id="UP000469185">
    <property type="component" value="Unassembled WGS sequence"/>
</dbReference>
<dbReference type="Gene3D" id="3.20.20.120">
    <property type="entry name" value="Enolase-like C-terminal domain"/>
    <property type="match status" value="1"/>
</dbReference>
<evidence type="ECO:0000313" key="3">
    <source>
        <dbReference type="Proteomes" id="UP000469185"/>
    </source>
</evidence>
<organism evidence="2 3">
    <name type="scientific">Phytoactinopolyspora alkaliphila</name>
    <dbReference type="NCBI Taxonomy" id="1783498"/>
    <lineage>
        <taxon>Bacteria</taxon>
        <taxon>Bacillati</taxon>
        <taxon>Actinomycetota</taxon>
        <taxon>Actinomycetes</taxon>
        <taxon>Jiangellales</taxon>
        <taxon>Jiangellaceae</taxon>
        <taxon>Phytoactinopolyspora</taxon>
    </lineage>
</organism>
<dbReference type="InterPro" id="IPR013342">
    <property type="entry name" value="Mandelate_racemase_C"/>
</dbReference>
<name>A0A6N9YK15_9ACTN</name>
<dbReference type="Pfam" id="PF02746">
    <property type="entry name" value="MR_MLE_N"/>
    <property type="match status" value="1"/>
</dbReference>
<dbReference type="InterPro" id="IPR036849">
    <property type="entry name" value="Enolase-like_C_sf"/>
</dbReference>
<sequence length="351" mass="36924">MNERWRCADDVIDRIEVGSIRKPASPLNARRWGPFEYASSVEIHTAGGLRSRITGRAHVGLTDAVLGEQIRWAASTVTGRPLTEHAAIWDTLHTAVMRQYISVFALSVLDVALWDLRAQSLGLPVAALLDPGHDGSVQAYASLPIVAEPPEVRPAVRRLADAGFVGVKVHTAGDLAHDTAVLRCASDELAGGGFLAYDAAGGLCRDEAAGMAGLLQELAAQWFEEPFRQLDIAAHEWLRDRTSVPLAGVETVPGGPELVRLALGTGAFDLVCVDSYWKGGITGASATVRTATEMGRGVVMHHGASPEMDLANIHVATGLACGPVELMPATSPETAGVVTPPISVGIGLAAD</sequence>
<evidence type="ECO:0000259" key="1">
    <source>
        <dbReference type="SMART" id="SM00922"/>
    </source>
</evidence>
<dbReference type="PANTHER" id="PTHR48080">
    <property type="entry name" value="D-GALACTONATE DEHYDRATASE-RELATED"/>
    <property type="match status" value="1"/>
</dbReference>
<protein>
    <recommendedName>
        <fullName evidence="1">Mandelate racemase/muconate lactonizing enzyme C-terminal domain-containing protein</fullName>
    </recommendedName>
</protein>
<dbReference type="EMBL" id="JAAGOB010000004">
    <property type="protein sequence ID" value="NED95366.1"/>
    <property type="molecule type" value="Genomic_DNA"/>
</dbReference>
<dbReference type="SMART" id="SM00922">
    <property type="entry name" value="MR_MLE"/>
    <property type="match status" value="1"/>
</dbReference>
<accession>A0A6N9YK15</accession>
<dbReference type="Pfam" id="PF13378">
    <property type="entry name" value="MR_MLE_C"/>
    <property type="match status" value="1"/>
</dbReference>
<dbReference type="Gene3D" id="3.30.390.10">
    <property type="entry name" value="Enolase-like, N-terminal domain"/>
    <property type="match status" value="1"/>
</dbReference>
<dbReference type="InterPro" id="IPR013341">
    <property type="entry name" value="Mandelate_racemase_N_dom"/>
</dbReference>
<dbReference type="SFLD" id="SFLDS00001">
    <property type="entry name" value="Enolase"/>
    <property type="match status" value="1"/>
</dbReference>
<dbReference type="RefSeq" id="WP_163818078.1">
    <property type="nucleotide sequence ID" value="NZ_JAAGOB010000004.1"/>
</dbReference>